<accession>A0A2G5DCV7</accession>
<evidence type="ECO:0000313" key="4">
    <source>
        <dbReference type="EMBL" id="PIA41368.1"/>
    </source>
</evidence>
<keyword evidence="2" id="KW-0472">Membrane</keyword>
<dbReference type="Pfam" id="PF14291">
    <property type="entry name" value="DUF4371"/>
    <property type="match status" value="1"/>
</dbReference>
<organism evidence="4 5">
    <name type="scientific">Aquilegia coerulea</name>
    <name type="common">Rocky mountain columbine</name>
    <dbReference type="NCBI Taxonomy" id="218851"/>
    <lineage>
        <taxon>Eukaryota</taxon>
        <taxon>Viridiplantae</taxon>
        <taxon>Streptophyta</taxon>
        <taxon>Embryophyta</taxon>
        <taxon>Tracheophyta</taxon>
        <taxon>Spermatophyta</taxon>
        <taxon>Magnoliopsida</taxon>
        <taxon>Ranunculales</taxon>
        <taxon>Ranunculaceae</taxon>
        <taxon>Thalictroideae</taxon>
        <taxon>Aquilegia</taxon>
    </lineage>
</organism>
<dbReference type="InterPro" id="IPR055298">
    <property type="entry name" value="AtLOH3-like"/>
</dbReference>
<protein>
    <recommendedName>
        <fullName evidence="3">TTF-type domain-containing protein</fullName>
    </recommendedName>
</protein>
<evidence type="ECO:0000313" key="5">
    <source>
        <dbReference type="Proteomes" id="UP000230069"/>
    </source>
</evidence>
<name>A0A2G5DCV7_AQUCA</name>
<sequence>MSLFKYFNKAKSSSNPSTSSIQTNISGEVQTTSKRAHEDINDVDELQPTSKRNLNETDPCFDVPSSSNHTNVDLSDIDPSFDIPSSSNPTNVDLSDIDPSFDIPSSSNPTIVDLPDIDLCFDVPSSSNPISVDLSNIVTDPGLPKQIKDYHPNERDLIRRAYLLQGPCQPKNHTFPQKLMGKYNRKFKKEWFGRFGSWLEYSIEKDAAFCLYCFLFRLDRGNQGGGKSFVEKGFDNWEKIHKLQKHVGGVNSAHNRAYMMAQNLLIQDQHIETVISRQSDQARSEYRVHLAGVIDVIRFLLRQGLAFRGHDESKTSSNRGNFLELLKYTSDHNEAIKSVLQNASENLKLTSPDIQKDLVNACAVETMNVIRQNQGDALFAILIDEARDVSIKEQMAIVLRYVDTTGSVIERFYGVVHVKDTSAISLKKAIDEFFSKHRFSITRLRGQGYDGASNMRGEFNGLKALILKENKSAFYVHCFAHQLQLALVAVAKNHEDIALLFNIVSNVVNIVGASCKRRDALREKNALRVMEAFGKGEIQSGKGLNQETSLKRSGDTRWSSHYGTLLNMILMFPSVIDVLEDIVEDGRNSEQRGEASALMDQMQSFTFIFSMYLMKSILGITNDLSKALQRENQDIVNAMALVEVCKTRLQTMRDSGWESFLNEVSVVCGRYSVDVPNMEDKFVARGRSRRGVGEVTNLHYYCYKLFYGCIDWQTQELGNRFNEVNTELLLCMACLDPRDSFVAFDKQKLLRFAEFYPADFSAMELMVLPDQLETYIIDLRANFNSLEINGIGGLAKKMVETRKNIVYPLVYLLITLALTLPVATASVERAFSAMNIVKNRLRNRMGDQWMNDSLITYIEKDTFDGVDKESIIQRFQSMGPRRGQL</sequence>
<dbReference type="GO" id="GO:0046983">
    <property type="term" value="F:protein dimerization activity"/>
    <property type="evidence" value="ECO:0007669"/>
    <property type="project" value="InterPro"/>
</dbReference>
<gene>
    <name evidence="4" type="ORF">AQUCO_02200054v1</name>
</gene>
<dbReference type="FunCoup" id="A0A2G5DCV7">
    <property type="interactions" value="1512"/>
</dbReference>
<dbReference type="PANTHER" id="PTHR11697">
    <property type="entry name" value="GENERAL TRANSCRIPTION FACTOR 2-RELATED ZINC FINGER PROTEIN"/>
    <property type="match status" value="1"/>
</dbReference>
<dbReference type="EMBL" id="KZ305039">
    <property type="protein sequence ID" value="PIA41368.1"/>
    <property type="molecule type" value="Genomic_DNA"/>
</dbReference>
<dbReference type="Proteomes" id="UP000230069">
    <property type="component" value="Unassembled WGS sequence"/>
</dbReference>
<proteinExistence type="predicted"/>
<evidence type="ECO:0000256" key="2">
    <source>
        <dbReference type="SAM" id="Phobius"/>
    </source>
</evidence>
<dbReference type="SUPFAM" id="SSF53098">
    <property type="entry name" value="Ribonuclease H-like"/>
    <property type="match status" value="1"/>
</dbReference>
<dbReference type="SMART" id="SM00597">
    <property type="entry name" value="ZnF_TTF"/>
    <property type="match status" value="1"/>
</dbReference>
<keyword evidence="2" id="KW-0812">Transmembrane</keyword>
<feature type="compositionally biased region" description="Low complexity" evidence="1">
    <location>
        <begin position="12"/>
        <end position="26"/>
    </location>
</feature>
<dbReference type="InParanoid" id="A0A2G5DCV7"/>
<evidence type="ECO:0000259" key="3">
    <source>
        <dbReference type="SMART" id="SM00597"/>
    </source>
</evidence>
<dbReference type="OrthoDB" id="6621980at2759"/>
<keyword evidence="2" id="KW-1133">Transmembrane helix</keyword>
<dbReference type="PANTHER" id="PTHR11697:SF230">
    <property type="entry name" value="ZINC FINGER, MYM DOMAIN CONTAINING 1"/>
    <property type="match status" value="1"/>
</dbReference>
<dbReference type="Pfam" id="PF05699">
    <property type="entry name" value="Dimer_Tnp_hAT"/>
    <property type="match status" value="1"/>
</dbReference>
<reference evidence="4 5" key="1">
    <citation type="submission" date="2017-09" db="EMBL/GenBank/DDBJ databases">
        <title>WGS assembly of Aquilegia coerulea Goldsmith.</title>
        <authorList>
            <person name="Hodges S."/>
            <person name="Kramer E."/>
            <person name="Nordborg M."/>
            <person name="Tomkins J."/>
            <person name="Borevitz J."/>
            <person name="Derieg N."/>
            <person name="Yan J."/>
            <person name="Mihaltcheva S."/>
            <person name="Hayes R.D."/>
            <person name="Rokhsar D."/>
        </authorList>
    </citation>
    <scope>NUCLEOTIDE SEQUENCE [LARGE SCALE GENOMIC DNA]</scope>
    <source>
        <strain evidence="5">cv. Goldsmith</strain>
    </source>
</reference>
<keyword evidence="5" id="KW-1185">Reference proteome</keyword>
<feature type="transmembrane region" description="Helical" evidence="2">
    <location>
        <begin position="805"/>
        <end position="827"/>
    </location>
</feature>
<evidence type="ECO:0000256" key="1">
    <source>
        <dbReference type="SAM" id="MobiDB-lite"/>
    </source>
</evidence>
<dbReference type="InterPro" id="IPR006580">
    <property type="entry name" value="Znf_TTF"/>
</dbReference>
<dbReference type="AlphaFoldDB" id="A0A2G5DCV7"/>
<dbReference type="STRING" id="218851.A0A2G5DCV7"/>
<dbReference type="InterPro" id="IPR025398">
    <property type="entry name" value="DUF4371"/>
</dbReference>
<dbReference type="InterPro" id="IPR008906">
    <property type="entry name" value="HATC_C_dom"/>
</dbReference>
<feature type="domain" description="TTF-type" evidence="3">
    <location>
        <begin position="183"/>
        <end position="277"/>
    </location>
</feature>
<feature type="region of interest" description="Disordered" evidence="1">
    <location>
        <begin position="11"/>
        <end position="72"/>
    </location>
</feature>
<dbReference type="InterPro" id="IPR012337">
    <property type="entry name" value="RNaseH-like_sf"/>
</dbReference>